<feature type="domain" description="EamA" evidence="7">
    <location>
        <begin position="52"/>
        <end position="169"/>
    </location>
</feature>
<name>A0A9Q0K645_9MAGN</name>
<dbReference type="InterPro" id="IPR030184">
    <property type="entry name" value="WAT1-related"/>
</dbReference>
<evidence type="ECO:0000256" key="2">
    <source>
        <dbReference type="ARBA" id="ARBA00007635"/>
    </source>
</evidence>
<evidence type="ECO:0000259" key="7">
    <source>
        <dbReference type="Pfam" id="PF00892"/>
    </source>
</evidence>
<evidence type="ECO:0000256" key="1">
    <source>
        <dbReference type="ARBA" id="ARBA00004141"/>
    </source>
</evidence>
<dbReference type="GO" id="GO:0022857">
    <property type="term" value="F:transmembrane transporter activity"/>
    <property type="evidence" value="ECO:0007669"/>
    <property type="project" value="InterPro"/>
</dbReference>
<feature type="transmembrane region" description="Helical" evidence="6">
    <location>
        <begin position="60"/>
        <end position="82"/>
    </location>
</feature>
<keyword evidence="9" id="KW-1185">Reference proteome</keyword>
<evidence type="ECO:0000256" key="4">
    <source>
        <dbReference type="ARBA" id="ARBA00022989"/>
    </source>
</evidence>
<evidence type="ECO:0000256" key="6">
    <source>
        <dbReference type="RuleBase" id="RU363077"/>
    </source>
</evidence>
<dbReference type="Pfam" id="PF00892">
    <property type="entry name" value="EamA"/>
    <property type="match status" value="1"/>
</dbReference>
<feature type="transmembrane region" description="Helical" evidence="6">
    <location>
        <begin position="195"/>
        <end position="218"/>
    </location>
</feature>
<keyword evidence="3 6" id="KW-0812">Transmembrane</keyword>
<dbReference type="GO" id="GO:0016020">
    <property type="term" value="C:membrane"/>
    <property type="evidence" value="ECO:0007669"/>
    <property type="project" value="UniProtKB-SubCell"/>
</dbReference>
<evidence type="ECO:0000313" key="8">
    <source>
        <dbReference type="EMBL" id="KAJ4962838.1"/>
    </source>
</evidence>
<keyword evidence="5 6" id="KW-0472">Membrane</keyword>
<protein>
    <recommendedName>
        <fullName evidence="6">WAT1-related protein</fullName>
    </recommendedName>
</protein>
<comment type="similarity">
    <text evidence="2 6">Belongs to the drug/metabolite transporter (DMT) superfamily. Plant drug/metabolite exporter (P-DME) (TC 2.A.7.4) family.</text>
</comment>
<proteinExistence type="inferred from homology"/>
<feature type="transmembrane region" description="Helical" evidence="6">
    <location>
        <begin position="94"/>
        <end position="115"/>
    </location>
</feature>
<evidence type="ECO:0000256" key="5">
    <source>
        <dbReference type="ARBA" id="ARBA00023136"/>
    </source>
</evidence>
<dbReference type="OrthoDB" id="770296at2759"/>
<feature type="transmembrane region" description="Helical" evidence="6">
    <location>
        <begin position="127"/>
        <end position="145"/>
    </location>
</feature>
<dbReference type="EMBL" id="JAMYWD010000008">
    <property type="protein sequence ID" value="KAJ4962838.1"/>
    <property type="molecule type" value="Genomic_DNA"/>
</dbReference>
<gene>
    <name evidence="8" type="ORF">NE237_022777</name>
</gene>
<reference evidence="8" key="1">
    <citation type="journal article" date="2023" name="Plant J.">
        <title>The genome of the king protea, Protea cynaroides.</title>
        <authorList>
            <person name="Chang J."/>
            <person name="Duong T.A."/>
            <person name="Schoeman C."/>
            <person name="Ma X."/>
            <person name="Roodt D."/>
            <person name="Barker N."/>
            <person name="Li Z."/>
            <person name="Van de Peer Y."/>
            <person name="Mizrachi E."/>
        </authorList>
    </citation>
    <scope>NUCLEOTIDE SEQUENCE</scope>
    <source>
        <tissue evidence="8">Young leaves</tissue>
    </source>
</reference>
<dbReference type="InterPro" id="IPR037185">
    <property type="entry name" value="EmrE-like"/>
</dbReference>
<feature type="transmembrane region" description="Helical" evidence="6">
    <location>
        <begin position="157"/>
        <end position="175"/>
    </location>
</feature>
<evidence type="ECO:0000313" key="9">
    <source>
        <dbReference type="Proteomes" id="UP001141806"/>
    </source>
</evidence>
<dbReference type="AlphaFoldDB" id="A0A9Q0K645"/>
<keyword evidence="4 6" id="KW-1133">Transmembrane helix</keyword>
<accession>A0A9Q0K645</accession>
<dbReference type="SUPFAM" id="SSF103481">
    <property type="entry name" value="Multidrug resistance efflux transporter EmrE"/>
    <property type="match status" value="1"/>
</dbReference>
<sequence>MALDHLRLEANELSPYTRSCAKPQSLGSKPSPPTALACGIAKALCYIVLLHSYISTGASASVLVFYQHIIATSLLFSLAFLFERKRRPPLTLQTISWAFLLGLLQIPLGKLLLTWSLRFISATCQSIAMNAKTALVFVLAVAFGRERFSFLTINGQAKLWGITLSAVGTTIMIVWRGSTAAMQLPEGTFQDQLIGWIMTGSSLLSLAFANLLMVRRFLTSNKSLRIMGYLHF</sequence>
<dbReference type="InterPro" id="IPR000620">
    <property type="entry name" value="EamA_dom"/>
</dbReference>
<evidence type="ECO:0000256" key="3">
    <source>
        <dbReference type="ARBA" id="ARBA00022692"/>
    </source>
</evidence>
<organism evidence="8 9">
    <name type="scientific">Protea cynaroides</name>
    <dbReference type="NCBI Taxonomy" id="273540"/>
    <lineage>
        <taxon>Eukaryota</taxon>
        <taxon>Viridiplantae</taxon>
        <taxon>Streptophyta</taxon>
        <taxon>Embryophyta</taxon>
        <taxon>Tracheophyta</taxon>
        <taxon>Spermatophyta</taxon>
        <taxon>Magnoliopsida</taxon>
        <taxon>Proteales</taxon>
        <taxon>Proteaceae</taxon>
        <taxon>Protea</taxon>
    </lineage>
</organism>
<dbReference type="Proteomes" id="UP001141806">
    <property type="component" value="Unassembled WGS sequence"/>
</dbReference>
<dbReference type="PANTHER" id="PTHR31218">
    <property type="entry name" value="WAT1-RELATED PROTEIN"/>
    <property type="match status" value="1"/>
</dbReference>
<comment type="subcellular location">
    <subcellularLocation>
        <location evidence="1 6">Membrane</location>
        <topology evidence="1 6">Multi-pass membrane protein</topology>
    </subcellularLocation>
</comment>
<comment type="caution">
    <text evidence="8">The sequence shown here is derived from an EMBL/GenBank/DDBJ whole genome shotgun (WGS) entry which is preliminary data.</text>
</comment>